<dbReference type="PANTHER" id="PTHR42930">
    <property type="entry name" value="PHOSPHATE-SPECIFIC TRANSPORT SYSTEM ACCESSORY PROTEIN PHOU"/>
    <property type="match status" value="1"/>
</dbReference>
<proteinExistence type="inferred from homology"/>
<evidence type="ECO:0000256" key="4">
    <source>
        <dbReference type="ARBA" id="ARBA00022448"/>
    </source>
</evidence>
<dbReference type="Pfam" id="PF01895">
    <property type="entry name" value="PhoU"/>
    <property type="match status" value="2"/>
</dbReference>
<dbReference type="InterPro" id="IPR038078">
    <property type="entry name" value="PhoU-like_sf"/>
</dbReference>
<dbReference type="HOGENOM" id="CLU_078518_2_1_5"/>
<dbReference type="STRING" id="658172.CKC_00590"/>
<organism evidence="10 11">
    <name type="scientific">Liberibacter solanacearum (strain CLso-ZC1)</name>
    <dbReference type="NCBI Taxonomy" id="658172"/>
    <lineage>
        <taxon>Bacteria</taxon>
        <taxon>Pseudomonadati</taxon>
        <taxon>Pseudomonadota</taxon>
        <taxon>Alphaproteobacteria</taxon>
        <taxon>Hyphomicrobiales</taxon>
        <taxon>Rhizobiaceae</taxon>
        <taxon>Liberibacter</taxon>
    </lineage>
</organism>
<dbReference type="EMBL" id="CP002371">
    <property type="protein sequence ID" value="ADR51869.1"/>
    <property type="molecule type" value="Genomic_DNA"/>
</dbReference>
<dbReference type="SUPFAM" id="SSF109755">
    <property type="entry name" value="PhoU-like"/>
    <property type="match status" value="1"/>
</dbReference>
<accession>E4UBX9</accession>
<dbReference type="AlphaFoldDB" id="E4UBX9"/>
<evidence type="ECO:0000259" key="9">
    <source>
        <dbReference type="Pfam" id="PF01895"/>
    </source>
</evidence>
<comment type="similarity">
    <text evidence="2 8">Belongs to the PhoU family.</text>
</comment>
<dbReference type="GeneID" id="96885641"/>
<dbReference type="GO" id="GO:0030643">
    <property type="term" value="P:intracellular phosphate ion homeostasis"/>
    <property type="evidence" value="ECO:0007669"/>
    <property type="project" value="InterPro"/>
</dbReference>
<name>E4UBX9_LIBSC</name>
<sequence>MSCHILSAYDEELDFLSHRIVEMGVISRRMVDSSVRAFIEGDAVLAHKVIDNDIVLDQLKRDIGDKAIITIAKRQPMASDLREIVGSIRIAADLERIGDLAKNTAKRVLALQMFGVPRKLVLAIEPLADLSLEQISEILEVYGNRSIEKTQLICSRDGELDAMHTSLFRKLLTYMMEDPRNIILCTHLLFCSKNIERIGDHVTNIAETIHYMTTGIQPHIEGLRKEDCE</sequence>
<evidence type="ECO:0000256" key="6">
    <source>
        <dbReference type="ARBA" id="ARBA00022592"/>
    </source>
</evidence>
<comment type="subunit">
    <text evidence="3 8">Homodimer.</text>
</comment>
<evidence type="ECO:0000313" key="11">
    <source>
        <dbReference type="Proteomes" id="UP000007038"/>
    </source>
</evidence>
<feature type="domain" description="PhoU" evidence="9">
    <location>
        <begin position="127"/>
        <end position="208"/>
    </location>
</feature>
<evidence type="ECO:0000313" key="10">
    <source>
        <dbReference type="EMBL" id="ADR51869.1"/>
    </source>
</evidence>
<comment type="function">
    <text evidence="7 8">Plays a role in the regulation of phosphate uptake.</text>
</comment>
<evidence type="ECO:0000256" key="5">
    <source>
        <dbReference type="ARBA" id="ARBA00022490"/>
    </source>
</evidence>
<dbReference type="GO" id="GO:0045936">
    <property type="term" value="P:negative regulation of phosphate metabolic process"/>
    <property type="evidence" value="ECO:0007669"/>
    <property type="project" value="InterPro"/>
</dbReference>
<dbReference type="PANTHER" id="PTHR42930:SF3">
    <property type="entry name" value="PHOSPHATE-SPECIFIC TRANSPORT SYSTEM ACCESSORY PROTEIN PHOU"/>
    <property type="match status" value="1"/>
</dbReference>
<dbReference type="GO" id="GO:0005737">
    <property type="term" value="C:cytoplasm"/>
    <property type="evidence" value="ECO:0007669"/>
    <property type="project" value="UniProtKB-SubCell"/>
</dbReference>
<keyword evidence="5 8" id="KW-0963">Cytoplasm</keyword>
<feature type="domain" description="PhoU" evidence="9">
    <location>
        <begin position="20"/>
        <end position="108"/>
    </location>
</feature>
<dbReference type="Proteomes" id="UP000007038">
    <property type="component" value="Chromosome"/>
</dbReference>
<dbReference type="InterPro" id="IPR028366">
    <property type="entry name" value="PhoU"/>
</dbReference>
<keyword evidence="4 8" id="KW-0813">Transport</keyword>
<dbReference type="RefSeq" id="WP_013461525.1">
    <property type="nucleotide sequence ID" value="NC_014774.1"/>
</dbReference>
<dbReference type="GO" id="GO:0006817">
    <property type="term" value="P:phosphate ion transport"/>
    <property type="evidence" value="ECO:0007669"/>
    <property type="project" value="UniProtKB-KW"/>
</dbReference>
<comment type="subcellular location">
    <subcellularLocation>
        <location evidence="1 8">Cytoplasm</location>
    </subcellularLocation>
</comment>
<dbReference type="FunFam" id="1.20.58.220:FF:000004">
    <property type="entry name" value="Phosphate-specific transport system accessory protein PhoU"/>
    <property type="match status" value="1"/>
</dbReference>
<evidence type="ECO:0000256" key="1">
    <source>
        <dbReference type="ARBA" id="ARBA00004496"/>
    </source>
</evidence>
<dbReference type="Gene3D" id="1.20.58.220">
    <property type="entry name" value="Phosphate transport system protein phou homolog 2, domain 2"/>
    <property type="match status" value="1"/>
</dbReference>
<evidence type="ECO:0000256" key="2">
    <source>
        <dbReference type="ARBA" id="ARBA00008107"/>
    </source>
</evidence>
<reference evidence="11" key="1">
    <citation type="submission" date="2010-11" db="EMBL/GenBank/DDBJ databases">
        <title>Complete genome sequence of Candidatus Liberibacter solanacearum CLso-ZC1.</title>
        <authorList>
            <person name="Lin H."/>
            <person name="Doddapaneni H.V."/>
            <person name="Lou B."/>
            <person name="Civerolo E.L."/>
            <person name="Chen C."/>
            <person name="Duan Y."/>
            <person name="Zhou L."/>
            <person name="Glynn J."/>
        </authorList>
    </citation>
    <scope>NUCLEOTIDE SEQUENCE [LARGE SCALE GENOMIC DNA]</scope>
    <source>
        <strain evidence="11">CLso-ZC1</strain>
    </source>
</reference>
<evidence type="ECO:0000256" key="3">
    <source>
        <dbReference type="ARBA" id="ARBA00011738"/>
    </source>
</evidence>
<dbReference type="InterPro" id="IPR026022">
    <property type="entry name" value="PhoU_dom"/>
</dbReference>
<dbReference type="NCBIfam" id="TIGR02135">
    <property type="entry name" value="phoU_full"/>
    <property type="match status" value="1"/>
</dbReference>
<dbReference type="PIRSF" id="PIRSF003107">
    <property type="entry name" value="PhoU"/>
    <property type="match status" value="1"/>
</dbReference>
<keyword evidence="6 8" id="KW-0592">Phosphate transport</keyword>
<evidence type="ECO:0000256" key="7">
    <source>
        <dbReference type="ARBA" id="ARBA00056181"/>
    </source>
</evidence>
<gene>
    <name evidence="10" type="ordered locus">CKC_00590</name>
</gene>
<reference evidence="10 11" key="3">
    <citation type="journal article" date="2011" name="PLoS ONE">
        <title>The Complete Genome Sequence of 'Candidatus Liberibacter solanacearum', the Bacterium Associated with Potato Zebra Chip Disease.</title>
        <authorList>
            <person name="Lin H."/>
            <person name="Lou B."/>
            <person name="Glynn J.M."/>
            <person name="Doddapaneni H."/>
            <person name="Civerolo E.L."/>
            <person name="Chen C."/>
            <person name="Duan Y."/>
            <person name="Zhou L."/>
            <person name="Vahling C.M."/>
        </authorList>
    </citation>
    <scope>NUCLEOTIDE SEQUENCE [LARGE SCALE GENOMIC DNA]</scope>
    <source>
        <strain evidence="10 11">CLso-ZC1</strain>
    </source>
</reference>
<dbReference type="KEGG" id="lso:CKC_00590"/>
<reference key="2">
    <citation type="submission" date="2010-11" db="EMBL/GenBank/DDBJ databases">
        <authorList>
            <person name="Lin H."/>
            <person name="Doddapaneni H.V."/>
            <person name="Lou B."/>
            <person name="Civerolo E.L."/>
            <person name="Chen C."/>
            <person name="Duan Y."/>
            <person name="Zhou L."/>
            <person name="Glynn J."/>
        </authorList>
    </citation>
    <scope>NUCLEOTIDE SEQUENCE</scope>
    <source>
        <strain>CLso-ZC1</strain>
    </source>
</reference>
<protein>
    <recommendedName>
        <fullName evidence="8">Phosphate-specific transport system accessory protein PhoU</fullName>
    </recommendedName>
</protein>
<dbReference type="eggNOG" id="COG0704">
    <property type="taxonomic scope" value="Bacteria"/>
</dbReference>
<evidence type="ECO:0000256" key="8">
    <source>
        <dbReference type="PIRNR" id="PIRNR003107"/>
    </source>
</evidence>